<feature type="domain" description="Histidine kinase" evidence="15">
    <location>
        <begin position="254"/>
        <end position="471"/>
    </location>
</feature>
<dbReference type="Gene3D" id="6.10.340.10">
    <property type="match status" value="1"/>
</dbReference>
<proteinExistence type="predicted"/>
<feature type="domain" description="HAMP" evidence="16">
    <location>
        <begin position="198"/>
        <end position="246"/>
    </location>
</feature>
<evidence type="ECO:0000256" key="6">
    <source>
        <dbReference type="ARBA" id="ARBA00022679"/>
    </source>
</evidence>
<keyword evidence="6" id="KW-0808">Transferase</keyword>
<dbReference type="InterPro" id="IPR003660">
    <property type="entry name" value="HAMP_dom"/>
</dbReference>
<dbReference type="EC" id="2.7.13.3" evidence="3"/>
<evidence type="ECO:0000256" key="4">
    <source>
        <dbReference type="ARBA" id="ARBA00022475"/>
    </source>
</evidence>
<dbReference type="FunFam" id="3.30.565.10:FF:000006">
    <property type="entry name" value="Sensor histidine kinase WalK"/>
    <property type="match status" value="1"/>
</dbReference>
<evidence type="ECO:0000256" key="10">
    <source>
        <dbReference type="ARBA" id="ARBA00022840"/>
    </source>
</evidence>
<dbReference type="InterPro" id="IPR003594">
    <property type="entry name" value="HATPase_dom"/>
</dbReference>
<dbReference type="GO" id="GO:0005524">
    <property type="term" value="F:ATP binding"/>
    <property type="evidence" value="ECO:0007669"/>
    <property type="project" value="UniProtKB-KW"/>
</dbReference>
<keyword evidence="4" id="KW-1003">Cell membrane</keyword>
<evidence type="ECO:0000256" key="11">
    <source>
        <dbReference type="ARBA" id="ARBA00022989"/>
    </source>
</evidence>
<feature type="transmembrane region" description="Helical" evidence="14">
    <location>
        <begin position="174"/>
        <end position="194"/>
    </location>
</feature>
<gene>
    <name evidence="17" type="ORF">IAA63_11910</name>
</gene>
<dbReference type="Pfam" id="PF02518">
    <property type="entry name" value="HATPase_c"/>
    <property type="match status" value="1"/>
</dbReference>
<dbReference type="PROSITE" id="PS50885">
    <property type="entry name" value="HAMP"/>
    <property type="match status" value="1"/>
</dbReference>
<dbReference type="InterPro" id="IPR036097">
    <property type="entry name" value="HisK_dim/P_sf"/>
</dbReference>
<dbReference type="SMART" id="SM00304">
    <property type="entry name" value="HAMP"/>
    <property type="match status" value="1"/>
</dbReference>
<accession>A0A9D1T7T3</accession>
<evidence type="ECO:0000256" key="3">
    <source>
        <dbReference type="ARBA" id="ARBA00012438"/>
    </source>
</evidence>
<dbReference type="PANTHER" id="PTHR45528">
    <property type="entry name" value="SENSOR HISTIDINE KINASE CPXA"/>
    <property type="match status" value="1"/>
</dbReference>
<keyword evidence="8" id="KW-0547">Nucleotide-binding</keyword>
<keyword evidence="11 14" id="KW-1133">Transmembrane helix</keyword>
<comment type="caution">
    <text evidence="17">The sequence shown here is derived from an EMBL/GenBank/DDBJ whole genome shotgun (WGS) entry which is preliminary data.</text>
</comment>
<keyword evidence="9" id="KW-0418">Kinase</keyword>
<dbReference type="CDD" id="cd00075">
    <property type="entry name" value="HATPase"/>
    <property type="match status" value="1"/>
</dbReference>
<keyword evidence="12" id="KW-0902">Two-component regulatory system</keyword>
<evidence type="ECO:0000256" key="13">
    <source>
        <dbReference type="ARBA" id="ARBA00023136"/>
    </source>
</evidence>
<evidence type="ECO:0000259" key="15">
    <source>
        <dbReference type="PROSITE" id="PS50109"/>
    </source>
</evidence>
<dbReference type="PRINTS" id="PR00344">
    <property type="entry name" value="BCTRLSENSOR"/>
</dbReference>
<dbReference type="GO" id="GO:0000155">
    <property type="term" value="F:phosphorelay sensor kinase activity"/>
    <property type="evidence" value="ECO:0007669"/>
    <property type="project" value="InterPro"/>
</dbReference>
<dbReference type="AlphaFoldDB" id="A0A9D1T7T3"/>
<evidence type="ECO:0000256" key="5">
    <source>
        <dbReference type="ARBA" id="ARBA00022553"/>
    </source>
</evidence>
<dbReference type="SUPFAM" id="SSF47384">
    <property type="entry name" value="Homodimeric domain of signal transducing histidine kinase"/>
    <property type="match status" value="1"/>
</dbReference>
<sequence>MKNALYFKFVLAYAVLAIAGLILISTAGSAVIQRQILDSTGEELYKEATSLSYSQASQDYESASDLKDIYDICTALADYESARILLLDPQGEPYFDTGYSFQDKEAEKQQLTNFDPASMGTGYYQVGDFYRYFDQEMVNVMVPVTQNLYTKGYFSIHLPMAEIIARREAVLGPVYLIFAVLFLLSLGILALFSFSVYRPLKKITVGANEYASGNLSYNIPVSTEDEMGYLATTLNYMSDELAKMGDYQHKFVANVSHDFRSPLTSIKGFVEAIMDGTIPPEMQEKYLKIVINETERLEKLTQSLLTLDKLDAKGRPIHKTDFDINRTIKNTAAAFEAICQQKSLVIELHQESEQLMVHADLEQIQQVLYNLIDNAIKFSSDHSVIKVETSENHGKVFVSVKDSGTGISKESLPKIWDRFYKQDSSRGRDRRGTGLGLSIVKEIITAHNQNINVISTEGVGTEFIFTLDQAK</sequence>
<dbReference type="PANTHER" id="PTHR45528:SF1">
    <property type="entry name" value="SENSOR HISTIDINE KINASE CPXA"/>
    <property type="match status" value="1"/>
</dbReference>
<dbReference type="Pfam" id="PF00512">
    <property type="entry name" value="HisKA"/>
    <property type="match status" value="1"/>
</dbReference>
<dbReference type="InterPro" id="IPR003661">
    <property type="entry name" value="HisK_dim/P_dom"/>
</dbReference>
<keyword evidence="13 14" id="KW-0472">Membrane</keyword>
<dbReference type="SUPFAM" id="SSF158472">
    <property type="entry name" value="HAMP domain-like"/>
    <property type="match status" value="1"/>
</dbReference>
<dbReference type="CDD" id="cd06225">
    <property type="entry name" value="HAMP"/>
    <property type="match status" value="1"/>
</dbReference>
<dbReference type="Gene3D" id="1.10.287.130">
    <property type="match status" value="1"/>
</dbReference>
<dbReference type="InterPro" id="IPR050398">
    <property type="entry name" value="HssS/ArlS-like"/>
</dbReference>
<comment type="subcellular location">
    <subcellularLocation>
        <location evidence="2">Cell membrane</location>
        <topology evidence="2">Multi-pass membrane protein</topology>
    </subcellularLocation>
</comment>
<reference evidence="17" key="2">
    <citation type="journal article" date="2021" name="PeerJ">
        <title>Extensive microbial diversity within the chicken gut microbiome revealed by metagenomics and culture.</title>
        <authorList>
            <person name="Gilroy R."/>
            <person name="Ravi A."/>
            <person name="Getino M."/>
            <person name="Pursley I."/>
            <person name="Horton D.L."/>
            <person name="Alikhan N.F."/>
            <person name="Baker D."/>
            <person name="Gharbi K."/>
            <person name="Hall N."/>
            <person name="Watson M."/>
            <person name="Adriaenssens E.M."/>
            <person name="Foster-Nyarko E."/>
            <person name="Jarju S."/>
            <person name="Secka A."/>
            <person name="Antonio M."/>
            <person name="Oren A."/>
            <person name="Chaudhuri R.R."/>
            <person name="La Ragione R."/>
            <person name="Hildebrand F."/>
            <person name="Pallen M.J."/>
        </authorList>
    </citation>
    <scope>NUCLEOTIDE SEQUENCE</scope>
    <source>
        <strain evidence="17">ChiBcec2-4451</strain>
    </source>
</reference>
<evidence type="ECO:0000256" key="1">
    <source>
        <dbReference type="ARBA" id="ARBA00000085"/>
    </source>
</evidence>
<dbReference type="CDD" id="cd00082">
    <property type="entry name" value="HisKA"/>
    <property type="match status" value="1"/>
</dbReference>
<evidence type="ECO:0000256" key="2">
    <source>
        <dbReference type="ARBA" id="ARBA00004651"/>
    </source>
</evidence>
<keyword evidence="5" id="KW-0597">Phosphoprotein</keyword>
<evidence type="ECO:0000256" key="9">
    <source>
        <dbReference type="ARBA" id="ARBA00022777"/>
    </source>
</evidence>
<evidence type="ECO:0000256" key="12">
    <source>
        <dbReference type="ARBA" id="ARBA00023012"/>
    </source>
</evidence>
<dbReference type="Gene3D" id="3.30.565.10">
    <property type="entry name" value="Histidine kinase-like ATPase, C-terminal domain"/>
    <property type="match status" value="1"/>
</dbReference>
<dbReference type="Proteomes" id="UP000886723">
    <property type="component" value="Unassembled WGS sequence"/>
</dbReference>
<dbReference type="GO" id="GO:0005886">
    <property type="term" value="C:plasma membrane"/>
    <property type="evidence" value="ECO:0007669"/>
    <property type="project" value="UniProtKB-SubCell"/>
</dbReference>
<dbReference type="InterPro" id="IPR036890">
    <property type="entry name" value="HATPase_C_sf"/>
</dbReference>
<reference evidence="17" key="1">
    <citation type="submission" date="2020-10" db="EMBL/GenBank/DDBJ databases">
        <authorList>
            <person name="Gilroy R."/>
        </authorList>
    </citation>
    <scope>NUCLEOTIDE SEQUENCE</scope>
    <source>
        <strain evidence="17">ChiBcec2-4451</strain>
    </source>
</reference>
<organism evidence="17 18">
    <name type="scientific">Candidatus Pullilachnospira stercoravium</name>
    <dbReference type="NCBI Taxonomy" id="2840913"/>
    <lineage>
        <taxon>Bacteria</taxon>
        <taxon>Bacillati</taxon>
        <taxon>Bacillota</taxon>
        <taxon>Clostridia</taxon>
        <taxon>Lachnospirales</taxon>
        <taxon>Lachnospiraceae</taxon>
        <taxon>Lachnospiraceae incertae sedis</taxon>
        <taxon>Candidatus Pullilachnospira</taxon>
    </lineage>
</organism>
<keyword evidence="7 14" id="KW-0812">Transmembrane</keyword>
<dbReference type="InterPro" id="IPR005467">
    <property type="entry name" value="His_kinase_dom"/>
</dbReference>
<dbReference type="SMART" id="SM00388">
    <property type="entry name" value="HisKA"/>
    <property type="match status" value="1"/>
</dbReference>
<protein>
    <recommendedName>
        <fullName evidence="3">histidine kinase</fullName>
        <ecNumber evidence="3">2.7.13.3</ecNumber>
    </recommendedName>
</protein>
<dbReference type="PROSITE" id="PS50109">
    <property type="entry name" value="HIS_KIN"/>
    <property type="match status" value="1"/>
</dbReference>
<dbReference type="EMBL" id="DVON01000251">
    <property type="protein sequence ID" value="HIV13828.1"/>
    <property type="molecule type" value="Genomic_DNA"/>
</dbReference>
<name>A0A9D1T7T3_9FIRM</name>
<comment type="catalytic activity">
    <reaction evidence="1">
        <text>ATP + protein L-histidine = ADP + protein N-phospho-L-histidine.</text>
        <dbReference type="EC" id="2.7.13.3"/>
    </reaction>
</comment>
<dbReference type="FunFam" id="1.10.287.130:FF:000001">
    <property type="entry name" value="Two-component sensor histidine kinase"/>
    <property type="match status" value="1"/>
</dbReference>
<dbReference type="Pfam" id="PF00672">
    <property type="entry name" value="HAMP"/>
    <property type="match status" value="1"/>
</dbReference>
<evidence type="ECO:0000256" key="14">
    <source>
        <dbReference type="SAM" id="Phobius"/>
    </source>
</evidence>
<dbReference type="SMART" id="SM00387">
    <property type="entry name" value="HATPase_c"/>
    <property type="match status" value="1"/>
</dbReference>
<keyword evidence="10" id="KW-0067">ATP-binding</keyword>
<dbReference type="SUPFAM" id="SSF55874">
    <property type="entry name" value="ATPase domain of HSP90 chaperone/DNA topoisomerase II/histidine kinase"/>
    <property type="match status" value="1"/>
</dbReference>
<evidence type="ECO:0000256" key="8">
    <source>
        <dbReference type="ARBA" id="ARBA00022741"/>
    </source>
</evidence>
<evidence type="ECO:0000256" key="7">
    <source>
        <dbReference type="ARBA" id="ARBA00022692"/>
    </source>
</evidence>
<dbReference type="InterPro" id="IPR004358">
    <property type="entry name" value="Sig_transdc_His_kin-like_C"/>
</dbReference>
<evidence type="ECO:0000313" key="18">
    <source>
        <dbReference type="Proteomes" id="UP000886723"/>
    </source>
</evidence>
<evidence type="ECO:0000259" key="16">
    <source>
        <dbReference type="PROSITE" id="PS50885"/>
    </source>
</evidence>
<evidence type="ECO:0000313" key="17">
    <source>
        <dbReference type="EMBL" id="HIV13828.1"/>
    </source>
</evidence>